<proteinExistence type="inferred from homology"/>
<reference evidence="10 11" key="1">
    <citation type="journal article" date="2018" name="Genome Announc.">
        <title>Draft Genome Sequence of Lactococcus sp. Strain NtB2 (JCM 32569), Isolated from the Gut of the Higher Termite Nasutitermes takasagoensis.</title>
        <authorList>
            <person name="Noda S."/>
            <person name="Aihara C."/>
            <person name="Yuki M."/>
            <person name="Ohkuma M."/>
        </authorList>
    </citation>
    <scope>NUCLEOTIDE SEQUENCE [LARGE SCALE GENOMIC DNA]</scope>
    <source>
        <strain evidence="10 11">NtB2</strain>
    </source>
</reference>
<protein>
    <recommendedName>
        <fullName evidence="8">Transcriptional repressor NrdR</fullName>
    </recommendedName>
</protein>
<keyword evidence="6 8" id="KW-0238">DNA-binding</keyword>
<comment type="caution">
    <text evidence="8">Lacks conserved residue(s) required for the propagation of feature annotation.</text>
</comment>
<dbReference type="Pfam" id="PF03477">
    <property type="entry name" value="ATP-cone"/>
    <property type="match status" value="1"/>
</dbReference>
<feature type="domain" description="ATP-cone" evidence="9">
    <location>
        <begin position="47"/>
        <end position="137"/>
    </location>
</feature>
<evidence type="ECO:0000256" key="6">
    <source>
        <dbReference type="ARBA" id="ARBA00023125"/>
    </source>
</evidence>
<dbReference type="OrthoDB" id="9807461at2"/>
<dbReference type="InterPro" id="IPR003796">
    <property type="entry name" value="RNR_NrdR-like"/>
</dbReference>
<keyword evidence="4 8" id="KW-0067">ATP-binding</keyword>
<comment type="similarity">
    <text evidence="8">Belongs to the NrdR family.</text>
</comment>
<dbReference type="Pfam" id="PF22811">
    <property type="entry name" value="Zn_ribbon_NrdR"/>
    <property type="match status" value="1"/>
</dbReference>
<dbReference type="Proteomes" id="UP000245021">
    <property type="component" value="Unassembled WGS sequence"/>
</dbReference>
<evidence type="ECO:0000256" key="8">
    <source>
        <dbReference type="HAMAP-Rule" id="MF_00440"/>
    </source>
</evidence>
<dbReference type="PROSITE" id="PS51161">
    <property type="entry name" value="ATP_CONE"/>
    <property type="match status" value="1"/>
</dbReference>
<comment type="caution">
    <text evidence="10">The sequence shown here is derived from an EMBL/GenBank/DDBJ whole genome shotgun (WGS) entry which is preliminary data.</text>
</comment>
<dbReference type="InterPro" id="IPR005144">
    <property type="entry name" value="ATP-cone_dom"/>
</dbReference>
<name>A0A2R5HJV2_9LACT</name>
<evidence type="ECO:0000256" key="3">
    <source>
        <dbReference type="ARBA" id="ARBA00022833"/>
    </source>
</evidence>
<evidence type="ECO:0000256" key="5">
    <source>
        <dbReference type="ARBA" id="ARBA00023015"/>
    </source>
</evidence>
<keyword evidence="5 8" id="KW-0805">Transcription regulation</keyword>
<keyword evidence="7 8" id="KW-0804">Transcription</keyword>
<dbReference type="RefSeq" id="WP_109245638.1">
    <property type="nucleotide sequence ID" value="NZ_BFFO01000004.1"/>
</dbReference>
<dbReference type="HAMAP" id="MF_00440">
    <property type="entry name" value="NrdR"/>
    <property type="match status" value="1"/>
</dbReference>
<dbReference type="NCBIfam" id="TIGR00244">
    <property type="entry name" value="transcriptional regulator NrdR"/>
    <property type="match status" value="1"/>
</dbReference>
<evidence type="ECO:0000256" key="2">
    <source>
        <dbReference type="ARBA" id="ARBA00022741"/>
    </source>
</evidence>
<keyword evidence="2 8" id="KW-0547">Nucleotide-binding</keyword>
<dbReference type="GO" id="GO:0005524">
    <property type="term" value="F:ATP binding"/>
    <property type="evidence" value="ECO:0007669"/>
    <property type="project" value="UniProtKB-UniRule"/>
</dbReference>
<keyword evidence="3" id="KW-0862">Zinc</keyword>
<evidence type="ECO:0000256" key="4">
    <source>
        <dbReference type="ARBA" id="ARBA00022840"/>
    </source>
</evidence>
<comment type="function">
    <text evidence="8">Negatively regulates transcription of bacterial ribonucleotide reductase nrd genes and operons by binding to NrdR-boxes.</text>
</comment>
<sequence>MKCPKCQSEHSKVVDSRQAEDAIRRRRVCEECGNRFTTFERIEQMPILVIKKDDKREPFSRQKIIDGLVRSAYKRPVSSEDIESVTNKIEQRIRQLDSNEVESETIGELVMEELAGIDDITYVRFASVYRSFKDVQELEELLKNITKK</sequence>
<dbReference type="EMBL" id="BFFO01000004">
    <property type="protein sequence ID" value="GBG96661.1"/>
    <property type="molecule type" value="Genomic_DNA"/>
</dbReference>
<dbReference type="AlphaFoldDB" id="A0A2R5HJV2"/>
<evidence type="ECO:0000256" key="7">
    <source>
        <dbReference type="ARBA" id="ARBA00023163"/>
    </source>
</evidence>
<gene>
    <name evidence="8 10" type="primary">nrdR</name>
    <name evidence="10" type="ORF">NtB2_00785</name>
</gene>
<dbReference type="GO" id="GO:0003677">
    <property type="term" value="F:DNA binding"/>
    <property type="evidence" value="ECO:0007669"/>
    <property type="project" value="UniProtKB-KW"/>
</dbReference>
<dbReference type="InterPro" id="IPR055173">
    <property type="entry name" value="NrdR-like_N"/>
</dbReference>
<evidence type="ECO:0000313" key="10">
    <source>
        <dbReference type="EMBL" id="GBG96661.1"/>
    </source>
</evidence>
<evidence type="ECO:0000259" key="9">
    <source>
        <dbReference type="PROSITE" id="PS51161"/>
    </source>
</evidence>
<evidence type="ECO:0000313" key="11">
    <source>
        <dbReference type="Proteomes" id="UP000245021"/>
    </source>
</evidence>
<dbReference type="GO" id="GO:0045892">
    <property type="term" value="P:negative regulation of DNA-templated transcription"/>
    <property type="evidence" value="ECO:0007669"/>
    <property type="project" value="UniProtKB-UniRule"/>
</dbReference>
<keyword evidence="11" id="KW-1185">Reference proteome</keyword>
<keyword evidence="1 8" id="KW-0678">Repressor</keyword>
<dbReference type="PANTHER" id="PTHR30455">
    <property type="entry name" value="TRANSCRIPTIONAL REPRESSOR NRDR"/>
    <property type="match status" value="1"/>
</dbReference>
<organism evidence="10 11">
    <name type="scientific">Lactococcus termiticola</name>
    <dbReference type="NCBI Taxonomy" id="2169526"/>
    <lineage>
        <taxon>Bacteria</taxon>
        <taxon>Bacillati</taxon>
        <taxon>Bacillota</taxon>
        <taxon>Bacilli</taxon>
        <taxon>Lactobacillales</taxon>
        <taxon>Streptococcaceae</taxon>
        <taxon>Lactococcus</taxon>
    </lineage>
</organism>
<evidence type="ECO:0000256" key="1">
    <source>
        <dbReference type="ARBA" id="ARBA00022491"/>
    </source>
</evidence>
<accession>A0A2R5HJV2</accession>
<dbReference type="PANTHER" id="PTHR30455:SF2">
    <property type="entry name" value="TRANSCRIPTIONAL REPRESSOR NRDR"/>
    <property type="match status" value="1"/>
</dbReference>
<dbReference type="GO" id="GO:0008270">
    <property type="term" value="F:zinc ion binding"/>
    <property type="evidence" value="ECO:0007669"/>
    <property type="project" value="InterPro"/>
</dbReference>